<dbReference type="GO" id="GO:0005886">
    <property type="term" value="C:plasma membrane"/>
    <property type="evidence" value="ECO:0007669"/>
    <property type="project" value="UniProtKB-SubCell"/>
</dbReference>
<comment type="catalytic activity">
    <reaction evidence="7">
        <text>a peptidoglycan chain = a peptidoglycan chain with N-acetyl-1,6-anhydromuramyl-[peptide] at the reducing end + a peptidoglycan chain with N-acetylglucosamine at the non-reducing end.</text>
        <dbReference type="EC" id="4.2.2.29"/>
    </reaction>
</comment>
<evidence type="ECO:0000313" key="8">
    <source>
        <dbReference type="EMBL" id="NIZ69823.1"/>
    </source>
</evidence>
<dbReference type="AlphaFoldDB" id="A0A968GGU3"/>
<evidence type="ECO:0000256" key="3">
    <source>
        <dbReference type="ARBA" id="ARBA00022989"/>
    </source>
</evidence>
<dbReference type="PANTHER" id="PTHR30518">
    <property type="entry name" value="ENDOLYTIC MUREIN TRANSGLYCOSYLASE"/>
    <property type="match status" value="1"/>
</dbReference>
<evidence type="ECO:0000256" key="4">
    <source>
        <dbReference type="ARBA" id="ARBA00023136"/>
    </source>
</evidence>
<dbReference type="PANTHER" id="PTHR30518:SF2">
    <property type="entry name" value="ENDOLYTIC MUREIN TRANSGLYCOSYLASE"/>
    <property type="match status" value="1"/>
</dbReference>
<evidence type="ECO:0000256" key="6">
    <source>
        <dbReference type="ARBA" id="ARBA00023316"/>
    </source>
</evidence>
<dbReference type="GO" id="GO:0008932">
    <property type="term" value="F:lytic endotransglycosylase activity"/>
    <property type="evidence" value="ECO:0007669"/>
    <property type="project" value="UniProtKB-UniRule"/>
</dbReference>
<evidence type="ECO:0000256" key="7">
    <source>
        <dbReference type="HAMAP-Rule" id="MF_02065"/>
    </source>
</evidence>
<keyword evidence="1 7" id="KW-1003">Cell membrane</keyword>
<comment type="caution">
    <text evidence="8">The sequence shown here is derived from an EMBL/GenBank/DDBJ whole genome shotgun (WGS) entry which is preliminary data.</text>
</comment>
<keyword evidence="9" id="KW-1185">Reference proteome</keyword>
<sequence length="357" mass="40591">MQKKSSVAQKILLGFLSLLLVFIMIAASYLLMMNSPARKDFIENQSPSTFEVKEGSSLYRIMEQLDEEGYIKSAFFLKLYHKFIHQEGRILAGTYAIPTNLTAIQTLHFLFNTAPTLDLIAITIPEGLTLREASLIWEEAGFFTSQEFLDASNHGELLLSYGINQETLEGWLFPDTYLVPATISAQEAVTLMLRQFFAVLTEIDTNWQARSPQELTDKIILASIVQKEHKVAEDAPLMASVFLNRLAVGDLLRTDATINYMKKERLGQGHARRVLYADLAIDDPFNSYKYAGLPPHPVGLSGRVALKAVFYPPQTDYYFFVAIPQTNGKHHFSVTYEEHLKHARIWQEWLNKNNIYS</sequence>
<evidence type="ECO:0000256" key="1">
    <source>
        <dbReference type="ARBA" id="ARBA00022475"/>
    </source>
</evidence>
<keyword evidence="2 7" id="KW-0812">Transmembrane</keyword>
<dbReference type="EMBL" id="JAATLM010000001">
    <property type="protein sequence ID" value="NIZ69823.1"/>
    <property type="molecule type" value="Genomic_DNA"/>
</dbReference>
<comment type="similarity">
    <text evidence="7">Belongs to the transglycosylase MltG family.</text>
</comment>
<evidence type="ECO:0000313" key="9">
    <source>
        <dbReference type="Proteomes" id="UP000778951"/>
    </source>
</evidence>
<dbReference type="Proteomes" id="UP000778951">
    <property type="component" value="Unassembled WGS sequence"/>
</dbReference>
<keyword evidence="5 7" id="KW-0456">Lyase</keyword>
<dbReference type="GO" id="GO:0009252">
    <property type="term" value="P:peptidoglycan biosynthetic process"/>
    <property type="evidence" value="ECO:0007669"/>
    <property type="project" value="UniProtKB-UniRule"/>
</dbReference>
<dbReference type="InterPro" id="IPR003770">
    <property type="entry name" value="MLTG-like"/>
</dbReference>
<proteinExistence type="inferred from homology"/>
<protein>
    <recommendedName>
        <fullName evidence="7">Endolytic murein transglycosylase</fullName>
        <ecNumber evidence="7">4.2.2.29</ecNumber>
    </recommendedName>
    <alternativeName>
        <fullName evidence="7">Peptidoglycan lytic transglycosylase</fullName>
    </alternativeName>
    <alternativeName>
        <fullName evidence="7">Peptidoglycan polymerization terminase</fullName>
    </alternativeName>
</protein>
<comment type="subcellular location">
    <subcellularLocation>
        <location evidence="7">Cell membrane</location>
        <topology evidence="7">Single-pass membrane protein</topology>
    </subcellularLocation>
</comment>
<dbReference type="Pfam" id="PF02618">
    <property type="entry name" value="YceG"/>
    <property type="match status" value="1"/>
</dbReference>
<dbReference type="RefSeq" id="WP_167695900.1">
    <property type="nucleotide sequence ID" value="NZ_CP118181.1"/>
</dbReference>
<dbReference type="Gene3D" id="3.30.1490.480">
    <property type="entry name" value="Endolytic murein transglycosylase"/>
    <property type="match status" value="1"/>
</dbReference>
<organism evidence="8 9">
    <name type="scientific">Entomospira culicis</name>
    <dbReference type="NCBI Taxonomy" id="2719989"/>
    <lineage>
        <taxon>Bacteria</taxon>
        <taxon>Pseudomonadati</taxon>
        <taxon>Spirochaetota</taxon>
        <taxon>Spirochaetia</taxon>
        <taxon>Spirochaetales</taxon>
        <taxon>Spirochaetaceae</taxon>
        <taxon>Entomospira</taxon>
    </lineage>
</organism>
<keyword evidence="3 7" id="KW-1133">Transmembrane helix</keyword>
<feature type="transmembrane region" description="Helical" evidence="7">
    <location>
        <begin position="12"/>
        <end position="32"/>
    </location>
</feature>
<keyword evidence="4 7" id="KW-0472">Membrane</keyword>
<comment type="function">
    <text evidence="7">Functions as a peptidoglycan terminase that cleaves nascent peptidoglycan strands endolytically to terminate their elongation.</text>
</comment>
<evidence type="ECO:0000256" key="5">
    <source>
        <dbReference type="ARBA" id="ARBA00023239"/>
    </source>
</evidence>
<dbReference type="GO" id="GO:0071555">
    <property type="term" value="P:cell wall organization"/>
    <property type="evidence" value="ECO:0007669"/>
    <property type="project" value="UniProtKB-KW"/>
</dbReference>
<gene>
    <name evidence="7 8" type="primary">mltG</name>
    <name evidence="8" type="ORF">HCT48_06315</name>
</gene>
<name>A0A968GGU3_9SPIO</name>
<reference evidence="8" key="1">
    <citation type="submission" date="2020-03" db="EMBL/GenBank/DDBJ databases">
        <title>Spirochaetal bacteria isolated from arthropods constitute a novel genus Entomospira genus novum within the order Spirochaetales.</title>
        <authorList>
            <person name="Grana-Miraglia L."/>
            <person name="Sikutova S."/>
            <person name="Fingerle V."/>
            <person name="Sing A."/>
            <person name="Castillo-Ramirez S."/>
            <person name="Margos G."/>
            <person name="Rudolf I."/>
        </authorList>
    </citation>
    <scope>NUCLEOTIDE SEQUENCE</scope>
    <source>
        <strain evidence="8">BR149</strain>
    </source>
</reference>
<accession>A0A968GGU3</accession>
<dbReference type="EC" id="4.2.2.29" evidence="7"/>
<evidence type="ECO:0000256" key="2">
    <source>
        <dbReference type="ARBA" id="ARBA00022692"/>
    </source>
</evidence>
<dbReference type="NCBIfam" id="TIGR00247">
    <property type="entry name" value="endolytic transglycosylase MltG"/>
    <property type="match status" value="1"/>
</dbReference>
<dbReference type="HAMAP" id="MF_02065">
    <property type="entry name" value="MltG"/>
    <property type="match status" value="1"/>
</dbReference>
<feature type="site" description="Important for catalytic activity" evidence="7">
    <location>
        <position position="228"/>
    </location>
</feature>
<dbReference type="CDD" id="cd08010">
    <property type="entry name" value="MltG_like"/>
    <property type="match status" value="1"/>
</dbReference>
<keyword evidence="6 7" id="KW-0961">Cell wall biogenesis/degradation</keyword>
<dbReference type="Gene3D" id="3.30.160.60">
    <property type="entry name" value="Classic Zinc Finger"/>
    <property type="match status" value="1"/>
</dbReference>